<feature type="compositionally biased region" description="Acidic residues" evidence="1">
    <location>
        <begin position="221"/>
        <end position="231"/>
    </location>
</feature>
<dbReference type="EMBL" id="CP048222">
    <property type="protein sequence ID" value="QHT71074.1"/>
    <property type="molecule type" value="Genomic_DNA"/>
</dbReference>
<feature type="signal peptide" evidence="2">
    <location>
        <begin position="1"/>
        <end position="20"/>
    </location>
</feature>
<reference evidence="3 4" key="1">
    <citation type="submission" date="2020-01" db="EMBL/GenBank/DDBJ databases">
        <authorList>
            <person name="Kim M.K."/>
        </authorList>
    </citation>
    <scope>NUCLEOTIDE SEQUENCE [LARGE SCALE GENOMIC DNA]</scope>
    <source>
        <strain evidence="3 4">172606-1</strain>
    </source>
</reference>
<dbReference type="Proteomes" id="UP000480178">
    <property type="component" value="Chromosome"/>
</dbReference>
<feature type="region of interest" description="Disordered" evidence="1">
    <location>
        <begin position="34"/>
        <end position="231"/>
    </location>
</feature>
<dbReference type="RefSeq" id="WP_162447017.1">
    <property type="nucleotide sequence ID" value="NZ_CP048222.1"/>
</dbReference>
<keyword evidence="4" id="KW-1185">Reference proteome</keyword>
<gene>
    <name evidence="3" type="ORF">GXP67_32690</name>
</gene>
<evidence type="ECO:0000313" key="4">
    <source>
        <dbReference type="Proteomes" id="UP000480178"/>
    </source>
</evidence>
<protein>
    <submittedName>
        <fullName evidence="3">Uncharacterized protein</fullName>
    </submittedName>
</protein>
<accession>A0A6C0GTE0</accession>
<sequence>MKTNLKTKHNNLFLTSVAMAALAYYKQTIQANQGGPGNTSMDGNRGSAGQGGNQTGNTGGSDDFDDRNEPVNEFASEGEQEENEDNKRITENDPDAIGKMTGRTVDESSLDLTDGGTTGNMYSSSDGATTAGQVTTPAEAIESPQENYGAGAVIKSGDIGSSNAGKDPSSPGGKYVEVHRKPGERIPGTGSGAASNDRGERIEDIDSGTGSAQRGNQAGVDDTDEGTIVDL</sequence>
<evidence type="ECO:0000313" key="3">
    <source>
        <dbReference type="EMBL" id="QHT71074.1"/>
    </source>
</evidence>
<feature type="compositionally biased region" description="Gly residues" evidence="1">
    <location>
        <begin position="46"/>
        <end position="59"/>
    </location>
</feature>
<dbReference type="KEGG" id="rhoz:GXP67_32690"/>
<keyword evidence="2" id="KW-0732">Signal</keyword>
<evidence type="ECO:0000256" key="2">
    <source>
        <dbReference type="SAM" id="SignalP"/>
    </source>
</evidence>
<name>A0A6C0GTE0_9BACT</name>
<proteinExistence type="predicted"/>
<evidence type="ECO:0000256" key="1">
    <source>
        <dbReference type="SAM" id="MobiDB-lite"/>
    </source>
</evidence>
<feature type="compositionally biased region" description="Polar residues" evidence="1">
    <location>
        <begin position="119"/>
        <end position="136"/>
    </location>
</feature>
<dbReference type="AlphaFoldDB" id="A0A6C0GTE0"/>
<organism evidence="3 4">
    <name type="scientific">Rhodocytophaga rosea</name>
    <dbReference type="NCBI Taxonomy" id="2704465"/>
    <lineage>
        <taxon>Bacteria</taxon>
        <taxon>Pseudomonadati</taxon>
        <taxon>Bacteroidota</taxon>
        <taxon>Cytophagia</taxon>
        <taxon>Cytophagales</taxon>
        <taxon>Rhodocytophagaceae</taxon>
        <taxon>Rhodocytophaga</taxon>
    </lineage>
</organism>
<feature type="chain" id="PRO_5025347788" evidence="2">
    <location>
        <begin position="21"/>
        <end position="231"/>
    </location>
</feature>